<dbReference type="AlphaFoldDB" id="A0A8J7KVA7"/>
<dbReference type="RefSeq" id="WP_197002237.1">
    <property type="nucleotide sequence ID" value="NZ_BONS01000004.1"/>
</dbReference>
<evidence type="ECO:0000313" key="3">
    <source>
        <dbReference type="EMBL" id="MBG6135077.1"/>
    </source>
</evidence>
<dbReference type="Pfam" id="PF00496">
    <property type="entry name" value="SBP_bac_5"/>
    <property type="match status" value="1"/>
</dbReference>
<evidence type="ECO:0000313" key="4">
    <source>
        <dbReference type="Proteomes" id="UP000622552"/>
    </source>
</evidence>
<organism evidence="3 4">
    <name type="scientific">Longispora fulva</name>
    <dbReference type="NCBI Taxonomy" id="619741"/>
    <lineage>
        <taxon>Bacteria</taxon>
        <taxon>Bacillati</taxon>
        <taxon>Actinomycetota</taxon>
        <taxon>Actinomycetes</taxon>
        <taxon>Micromonosporales</taxon>
        <taxon>Micromonosporaceae</taxon>
        <taxon>Longispora</taxon>
    </lineage>
</organism>
<keyword evidence="4" id="KW-1185">Reference proteome</keyword>
<feature type="signal peptide" evidence="1">
    <location>
        <begin position="1"/>
        <end position="22"/>
    </location>
</feature>
<keyword evidence="1" id="KW-0732">Signal</keyword>
<dbReference type="Gene3D" id="3.40.190.10">
    <property type="entry name" value="Periplasmic binding protein-like II"/>
    <property type="match status" value="1"/>
</dbReference>
<dbReference type="GO" id="GO:1904680">
    <property type="term" value="F:peptide transmembrane transporter activity"/>
    <property type="evidence" value="ECO:0007669"/>
    <property type="project" value="TreeGrafter"/>
</dbReference>
<dbReference type="GO" id="GO:0042597">
    <property type="term" value="C:periplasmic space"/>
    <property type="evidence" value="ECO:0007669"/>
    <property type="project" value="UniProtKB-ARBA"/>
</dbReference>
<dbReference type="PIRSF" id="PIRSF002741">
    <property type="entry name" value="MppA"/>
    <property type="match status" value="1"/>
</dbReference>
<feature type="chain" id="PRO_5038691849" evidence="1">
    <location>
        <begin position="23"/>
        <end position="575"/>
    </location>
</feature>
<comment type="caution">
    <text evidence="3">The sequence shown here is derived from an EMBL/GenBank/DDBJ whole genome shotgun (WGS) entry which is preliminary data.</text>
</comment>
<protein>
    <submittedName>
        <fullName evidence="3">Peptide/nickel transport system substrate-binding protein</fullName>
    </submittedName>
</protein>
<dbReference type="InterPro" id="IPR000914">
    <property type="entry name" value="SBP_5_dom"/>
</dbReference>
<proteinExistence type="predicted"/>
<dbReference type="InterPro" id="IPR030678">
    <property type="entry name" value="Peptide/Ni-bd"/>
</dbReference>
<gene>
    <name evidence="3" type="ORF">IW245_001271</name>
</gene>
<dbReference type="GO" id="GO:0015833">
    <property type="term" value="P:peptide transport"/>
    <property type="evidence" value="ECO:0007669"/>
    <property type="project" value="TreeGrafter"/>
</dbReference>
<dbReference type="PROSITE" id="PS51257">
    <property type="entry name" value="PROKAR_LIPOPROTEIN"/>
    <property type="match status" value="1"/>
</dbReference>
<accession>A0A8J7KVA7</accession>
<dbReference type="Gene3D" id="3.10.105.10">
    <property type="entry name" value="Dipeptide-binding Protein, Domain 3"/>
    <property type="match status" value="1"/>
</dbReference>
<dbReference type="SUPFAM" id="SSF53850">
    <property type="entry name" value="Periplasmic binding protein-like II"/>
    <property type="match status" value="1"/>
</dbReference>
<evidence type="ECO:0000259" key="2">
    <source>
        <dbReference type="Pfam" id="PF00496"/>
    </source>
</evidence>
<dbReference type="GO" id="GO:0043190">
    <property type="term" value="C:ATP-binding cassette (ABC) transporter complex"/>
    <property type="evidence" value="ECO:0007669"/>
    <property type="project" value="InterPro"/>
</dbReference>
<name>A0A8J7KVA7_9ACTN</name>
<dbReference type="EMBL" id="JADOUF010000001">
    <property type="protein sequence ID" value="MBG6135077.1"/>
    <property type="molecule type" value="Genomic_DNA"/>
</dbReference>
<reference evidence="3" key="1">
    <citation type="submission" date="2020-11" db="EMBL/GenBank/DDBJ databases">
        <title>Sequencing the genomes of 1000 actinobacteria strains.</title>
        <authorList>
            <person name="Klenk H.-P."/>
        </authorList>
    </citation>
    <scope>NUCLEOTIDE SEQUENCE</scope>
    <source>
        <strain evidence="3">DSM 45356</strain>
    </source>
</reference>
<dbReference type="Proteomes" id="UP000622552">
    <property type="component" value="Unassembled WGS sequence"/>
</dbReference>
<dbReference type="CDD" id="cd08506">
    <property type="entry name" value="PBP2_clavulanate_OppA2"/>
    <property type="match status" value="1"/>
</dbReference>
<sequence>MRRATMVAGVALALGLSACSSGNNTTTKTGTAVFNAADSKIVNASDHKGGTLNLAISDDWDSIDPGNTYYAFSWDFARLYGRSLTMFKPAAGKAGLELVPDLATGLGQVSDGGKTITYKLKPGVKYEDGTPVKAADVKYAVARTYARDVLPNGPTYFVDFLDAGDYKGPYKTPDMNAFTGIQTPDDSTVVFKLKSPFGDFDFLVSSPQTVPVPQAKDTGAKYQEHPLSTGSYKVDSYEPGKQFLLSKNPNWDTGDPNRKQLVDKIDVKLKTTAEDIDNRLLAGSLDADVAGSGVQAAAQSKILSDPKLKANSDNTFTGRLWFFVMDEKVAPFDNIECRRAVQYATDKVSLQTAYGGPIAGGDIATTMLPPTIVGYQKFDLFATPDSKGDVAKAKDALAKCGKPDGFSTTILLRADRPKEVASGEALQQALSKVGIKTEIKSVPAGQYFTRFAGAPEYVKTNNIGIVFHGWSADWPTGFGFLQQLVDGRTIKPQGNTNVQEMDDPAINALFDKAAASTDAKEREAIYGQIDKAAMEHASLVPFLYGKGLLYRNPAMTNVVIDYSYGMYNYTQLGKQ</sequence>
<evidence type="ECO:0000256" key="1">
    <source>
        <dbReference type="SAM" id="SignalP"/>
    </source>
</evidence>
<dbReference type="PANTHER" id="PTHR30290:SF83">
    <property type="entry name" value="ABC TRANSPORTER SUBSTRATE-BINDING PROTEIN"/>
    <property type="match status" value="1"/>
</dbReference>
<dbReference type="PANTHER" id="PTHR30290">
    <property type="entry name" value="PERIPLASMIC BINDING COMPONENT OF ABC TRANSPORTER"/>
    <property type="match status" value="1"/>
</dbReference>
<feature type="domain" description="Solute-binding protein family 5" evidence="2">
    <location>
        <begin position="97"/>
        <end position="488"/>
    </location>
</feature>
<dbReference type="InterPro" id="IPR039424">
    <property type="entry name" value="SBP_5"/>
</dbReference>